<dbReference type="RefSeq" id="WP_310098356.1">
    <property type="nucleotide sequence ID" value="NZ_JAVDUU010000003.1"/>
</dbReference>
<accession>A0ABU1TE66</accession>
<sequence>MWRKIHSNRDPRDTLYSEVRKEFGTYFSIAGNFSKRLLNAHPKIILGLMIALMLASAALSFTVFRHPEPKAMHAEKPVNPVGDGFSKILQTAAKIKEGLRLKKLIDSLSARNQLSSADSVLLENALDSLQQIQH</sequence>
<name>A0ABU1TE66_9SPHI</name>
<organism evidence="2 3">
    <name type="scientific">Mucilaginibacter pocheonensis</name>
    <dbReference type="NCBI Taxonomy" id="398050"/>
    <lineage>
        <taxon>Bacteria</taxon>
        <taxon>Pseudomonadati</taxon>
        <taxon>Bacteroidota</taxon>
        <taxon>Sphingobacteriia</taxon>
        <taxon>Sphingobacteriales</taxon>
        <taxon>Sphingobacteriaceae</taxon>
        <taxon>Mucilaginibacter</taxon>
    </lineage>
</organism>
<comment type="caution">
    <text evidence="2">The sequence shown here is derived from an EMBL/GenBank/DDBJ whole genome shotgun (WGS) entry which is preliminary data.</text>
</comment>
<keyword evidence="1" id="KW-1133">Transmembrane helix</keyword>
<keyword evidence="1" id="KW-0812">Transmembrane</keyword>
<feature type="transmembrane region" description="Helical" evidence="1">
    <location>
        <begin position="44"/>
        <end position="64"/>
    </location>
</feature>
<proteinExistence type="predicted"/>
<evidence type="ECO:0000256" key="1">
    <source>
        <dbReference type="SAM" id="Phobius"/>
    </source>
</evidence>
<protein>
    <submittedName>
        <fullName evidence="2">Uncharacterized protein</fullName>
    </submittedName>
</protein>
<gene>
    <name evidence="2" type="ORF">J2W55_003525</name>
</gene>
<keyword evidence="1" id="KW-0472">Membrane</keyword>
<keyword evidence="3" id="KW-1185">Reference proteome</keyword>
<evidence type="ECO:0000313" key="3">
    <source>
        <dbReference type="Proteomes" id="UP001247620"/>
    </source>
</evidence>
<dbReference type="EMBL" id="JAVDUU010000003">
    <property type="protein sequence ID" value="MDR6943672.1"/>
    <property type="molecule type" value="Genomic_DNA"/>
</dbReference>
<evidence type="ECO:0000313" key="2">
    <source>
        <dbReference type="EMBL" id="MDR6943672.1"/>
    </source>
</evidence>
<dbReference type="Proteomes" id="UP001247620">
    <property type="component" value="Unassembled WGS sequence"/>
</dbReference>
<reference evidence="2 3" key="1">
    <citation type="submission" date="2023-07" db="EMBL/GenBank/DDBJ databases">
        <title>Sorghum-associated microbial communities from plants grown in Nebraska, USA.</title>
        <authorList>
            <person name="Schachtman D."/>
        </authorList>
    </citation>
    <scope>NUCLEOTIDE SEQUENCE [LARGE SCALE GENOMIC DNA]</scope>
    <source>
        <strain evidence="2 3">3262</strain>
    </source>
</reference>